<proteinExistence type="predicted"/>
<dbReference type="HOGENOM" id="CLU_1303454_0_0_7"/>
<feature type="signal peptide" evidence="1">
    <location>
        <begin position="1"/>
        <end position="22"/>
    </location>
</feature>
<accession>D0LL10</accession>
<evidence type="ECO:0000313" key="3">
    <source>
        <dbReference type="Proteomes" id="UP000001880"/>
    </source>
</evidence>
<dbReference type="EMBL" id="CP001804">
    <property type="protein sequence ID" value="ACY16730.1"/>
    <property type="molecule type" value="Genomic_DNA"/>
</dbReference>
<name>D0LL10_HALO1</name>
<dbReference type="KEGG" id="hoh:Hoch_4233"/>
<gene>
    <name evidence="2" type="ordered locus">Hoch_4233</name>
</gene>
<sequence>MFRIASTALLSLGLAACMSAPADDLPALSDDQGTTTISVSELQARSADGSAYLDLQRADIEYQVDSSVDLYAVDVACPSGQTMNLGTWVADIEKTGADFRPDGSFRMFSSGPVDEIVSEAAPPCFSPCYLHQEPDRTWVCFGNSECGGTAARAEEPVETEAPAPQADAYDTEARCPQYCSPGASCTNNCACGYYEGVQQGVCHSSGSCLCY</sequence>
<dbReference type="AlphaFoldDB" id="D0LL10"/>
<keyword evidence="3" id="KW-1185">Reference proteome</keyword>
<dbReference type="PROSITE" id="PS51257">
    <property type="entry name" value="PROKAR_LIPOPROTEIN"/>
    <property type="match status" value="1"/>
</dbReference>
<protein>
    <recommendedName>
        <fullName evidence="4">Lipoprotein</fullName>
    </recommendedName>
</protein>
<organism evidence="2 3">
    <name type="scientific">Haliangium ochraceum (strain DSM 14365 / JCM 11303 / SMP-2)</name>
    <dbReference type="NCBI Taxonomy" id="502025"/>
    <lineage>
        <taxon>Bacteria</taxon>
        <taxon>Pseudomonadati</taxon>
        <taxon>Myxococcota</taxon>
        <taxon>Polyangia</taxon>
        <taxon>Haliangiales</taxon>
        <taxon>Kofleriaceae</taxon>
        <taxon>Haliangium</taxon>
    </lineage>
</organism>
<evidence type="ECO:0000256" key="1">
    <source>
        <dbReference type="SAM" id="SignalP"/>
    </source>
</evidence>
<feature type="chain" id="PRO_5003011471" description="Lipoprotein" evidence="1">
    <location>
        <begin position="23"/>
        <end position="211"/>
    </location>
</feature>
<evidence type="ECO:0008006" key="4">
    <source>
        <dbReference type="Google" id="ProtNLM"/>
    </source>
</evidence>
<keyword evidence="1" id="KW-0732">Signal</keyword>
<evidence type="ECO:0000313" key="2">
    <source>
        <dbReference type="EMBL" id="ACY16730.1"/>
    </source>
</evidence>
<reference evidence="2 3" key="1">
    <citation type="journal article" date="2010" name="Stand. Genomic Sci.">
        <title>Complete genome sequence of Haliangium ochraceum type strain (SMP-2).</title>
        <authorList>
            <consortium name="US DOE Joint Genome Institute (JGI-PGF)"/>
            <person name="Ivanova N."/>
            <person name="Daum C."/>
            <person name="Lang E."/>
            <person name="Abt B."/>
            <person name="Kopitz M."/>
            <person name="Saunders E."/>
            <person name="Lapidus A."/>
            <person name="Lucas S."/>
            <person name="Glavina Del Rio T."/>
            <person name="Nolan M."/>
            <person name="Tice H."/>
            <person name="Copeland A."/>
            <person name="Cheng J.F."/>
            <person name="Chen F."/>
            <person name="Bruce D."/>
            <person name="Goodwin L."/>
            <person name="Pitluck S."/>
            <person name="Mavromatis K."/>
            <person name="Pati A."/>
            <person name="Mikhailova N."/>
            <person name="Chen A."/>
            <person name="Palaniappan K."/>
            <person name="Land M."/>
            <person name="Hauser L."/>
            <person name="Chang Y.J."/>
            <person name="Jeffries C.D."/>
            <person name="Detter J.C."/>
            <person name="Brettin T."/>
            <person name="Rohde M."/>
            <person name="Goker M."/>
            <person name="Bristow J."/>
            <person name="Markowitz V."/>
            <person name="Eisen J.A."/>
            <person name="Hugenholtz P."/>
            <person name="Kyrpides N.C."/>
            <person name="Klenk H.P."/>
        </authorList>
    </citation>
    <scope>NUCLEOTIDE SEQUENCE [LARGE SCALE GENOMIC DNA]</scope>
    <source>
        <strain evidence="3">DSM 14365 / CIP 107738 / JCM 11303 / AJ 13395 / SMP-2</strain>
    </source>
</reference>
<dbReference type="Proteomes" id="UP000001880">
    <property type="component" value="Chromosome"/>
</dbReference>
<dbReference type="OrthoDB" id="10011755at2"/>
<dbReference type="RefSeq" id="WP_012829328.1">
    <property type="nucleotide sequence ID" value="NC_013440.1"/>
</dbReference>